<evidence type="ECO:0000259" key="2">
    <source>
        <dbReference type="Pfam" id="PF02517"/>
    </source>
</evidence>
<evidence type="ECO:0000313" key="3">
    <source>
        <dbReference type="EMBL" id="MCQ4923336.1"/>
    </source>
</evidence>
<organism evidence="3 4">
    <name type="scientific">Tissierella carlieri</name>
    <dbReference type="NCBI Taxonomy" id="689904"/>
    <lineage>
        <taxon>Bacteria</taxon>
        <taxon>Bacillati</taxon>
        <taxon>Bacillota</taxon>
        <taxon>Tissierellia</taxon>
        <taxon>Tissierellales</taxon>
        <taxon>Tissierellaceae</taxon>
        <taxon>Tissierella</taxon>
    </lineage>
</organism>
<keyword evidence="1" id="KW-0472">Membrane</keyword>
<dbReference type="Proteomes" id="UP001524478">
    <property type="component" value="Unassembled WGS sequence"/>
</dbReference>
<feature type="transmembrane region" description="Helical" evidence="1">
    <location>
        <begin position="278"/>
        <end position="295"/>
    </location>
</feature>
<protein>
    <submittedName>
        <fullName evidence="3">CPBP family intramembrane metalloprotease</fullName>
    </submittedName>
</protein>
<dbReference type="RefSeq" id="WP_256311336.1">
    <property type="nucleotide sequence ID" value="NZ_JANGAC010000006.1"/>
</dbReference>
<accession>A0ABT1SA28</accession>
<evidence type="ECO:0000313" key="4">
    <source>
        <dbReference type="Proteomes" id="UP001524478"/>
    </source>
</evidence>
<keyword evidence="4" id="KW-1185">Reference proteome</keyword>
<gene>
    <name evidence="3" type="ORF">NE686_09585</name>
</gene>
<proteinExistence type="predicted"/>
<dbReference type="PANTHER" id="PTHR39430:SF1">
    <property type="entry name" value="PROTEASE"/>
    <property type="match status" value="1"/>
</dbReference>
<feature type="transmembrane region" description="Helical" evidence="1">
    <location>
        <begin position="107"/>
        <end position="129"/>
    </location>
</feature>
<name>A0ABT1SA28_9FIRM</name>
<reference evidence="3 4" key="1">
    <citation type="submission" date="2022-06" db="EMBL/GenBank/DDBJ databases">
        <title>Isolation of gut microbiota from human fecal samples.</title>
        <authorList>
            <person name="Pamer E.G."/>
            <person name="Barat B."/>
            <person name="Waligurski E."/>
            <person name="Medina S."/>
            <person name="Paddock L."/>
            <person name="Mostad J."/>
        </authorList>
    </citation>
    <scope>NUCLEOTIDE SEQUENCE [LARGE SCALE GENOMIC DNA]</scope>
    <source>
        <strain evidence="3 4">DFI.7.95</strain>
    </source>
</reference>
<comment type="caution">
    <text evidence="3">The sequence shown here is derived from an EMBL/GenBank/DDBJ whole genome shotgun (WGS) entry which is preliminary data.</text>
</comment>
<dbReference type="GO" id="GO:0008237">
    <property type="term" value="F:metallopeptidase activity"/>
    <property type="evidence" value="ECO:0007669"/>
    <property type="project" value="UniProtKB-KW"/>
</dbReference>
<sequence>MKDLNLQFKKSVLFLQGERSKVKLNIPLTIIVYFLLWMIGLALGRLLALSVLNIFEFTNNVSENTAVALRKLIVCGTQITVFFLWVKFIERRPVNSIGFQARRPLKSYIIGFIVGLCTITAVVATLVFTGAVKLQYHQVEYGYMIINIGIIGFGWIVQSASEEIAIRGWLIPSLEKNCTPLMSIAITAIIFGILHLFSSGVTVLSFINLTLSGIFFASYAILNGNIWGVCGLHFAWNFALGNIYGFPVSGFADNGEKIFQTQQIGANLLTGGDFGPEGGLVTTITLLIAIVALILKLRKYDKNR</sequence>
<dbReference type="InterPro" id="IPR003675">
    <property type="entry name" value="Rce1/LyrA-like_dom"/>
</dbReference>
<feature type="domain" description="CAAX prenyl protease 2/Lysostaphin resistance protein A-like" evidence="2">
    <location>
        <begin position="150"/>
        <end position="238"/>
    </location>
</feature>
<dbReference type="Pfam" id="PF02517">
    <property type="entry name" value="Rce1-like"/>
    <property type="match status" value="1"/>
</dbReference>
<feature type="transmembrane region" description="Helical" evidence="1">
    <location>
        <begin position="178"/>
        <end position="197"/>
    </location>
</feature>
<feature type="transmembrane region" description="Helical" evidence="1">
    <location>
        <begin position="67"/>
        <end position="86"/>
    </location>
</feature>
<keyword evidence="1" id="KW-0812">Transmembrane</keyword>
<keyword evidence="3" id="KW-0645">Protease</keyword>
<keyword evidence="3" id="KW-0482">Metalloprotease</keyword>
<dbReference type="EMBL" id="JANGAC010000006">
    <property type="protein sequence ID" value="MCQ4923336.1"/>
    <property type="molecule type" value="Genomic_DNA"/>
</dbReference>
<keyword evidence="3" id="KW-0378">Hydrolase</keyword>
<dbReference type="PANTHER" id="PTHR39430">
    <property type="entry name" value="MEMBRANE-ASSOCIATED PROTEASE-RELATED"/>
    <property type="match status" value="1"/>
</dbReference>
<keyword evidence="1" id="KW-1133">Transmembrane helix</keyword>
<evidence type="ECO:0000256" key="1">
    <source>
        <dbReference type="SAM" id="Phobius"/>
    </source>
</evidence>
<feature type="transmembrane region" description="Helical" evidence="1">
    <location>
        <begin position="30"/>
        <end position="55"/>
    </location>
</feature>